<accession>A0A223V1S1</accession>
<dbReference type="KEGG" id="marb:CJ263_03245"/>
<proteinExistence type="predicted"/>
<protein>
    <submittedName>
        <fullName evidence="1">Uncharacterized protein</fullName>
    </submittedName>
</protein>
<keyword evidence="2" id="KW-1185">Reference proteome</keyword>
<name>A0A223V1S1_9FLAO</name>
<sequence length="63" mass="7035">MKISLFKFPSLALLAFFLLVISTSCNKETDLVSEFVINDNTTNVIEQDNSGRLADIEESQIPN</sequence>
<gene>
    <name evidence="1" type="ORF">CJ263_03245</name>
</gene>
<dbReference type="PROSITE" id="PS51257">
    <property type="entry name" value="PROKAR_LIPOPROTEIN"/>
    <property type="match status" value="1"/>
</dbReference>
<reference evidence="1 2" key="1">
    <citation type="submission" date="2017-08" db="EMBL/GenBank/DDBJ databases">
        <title>The complete genome sequence of Maribacter sp. B1, isolated from deep-sea sediment.</title>
        <authorList>
            <person name="Wu Y.-H."/>
            <person name="Cheng H."/>
            <person name="Xu X.-W."/>
        </authorList>
    </citation>
    <scope>NUCLEOTIDE SEQUENCE [LARGE SCALE GENOMIC DNA]</scope>
    <source>
        <strain evidence="1 2">B1</strain>
    </source>
</reference>
<organism evidence="1 2">
    <name type="scientific">Maribacter cobaltidurans</name>
    <dbReference type="NCBI Taxonomy" id="1178778"/>
    <lineage>
        <taxon>Bacteria</taxon>
        <taxon>Pseudomonadati</taxon>
        <taxon>Bacteroidota</taxon>
        <taxon>Flavobacteriia</taxon>
        <taxon>Flavobacteriales</taxon>
        <taxon>Flavobacteriaceae</taxon>
        <taxon>Maribacter</taxon>
    </lineage>
</organism>
<evidence type="ECO:0000313" key="2">
    <source>
        <dbReference type="Proteomes" id="UP000215244"/>
    </source>
</evidence>
<dbReference type="AlphaFoldDB" id="A0A223V1S1"/>
<evidence type="ECO:0000313" key="1">
    <source>
        <dbReference type="EMBL" id="ASV29314.1"/>
    </source>
</evidence>
<dbReference type="EMBL" id="CP022957">
    <property type="protein sequence ID" value="ASV29314.1"/>
    <property type="molecule type" value="Genomic_DNA"/>
</dbReference>
<dbReference type="Proteomes" id="UP000215244">
    <property type="component" value="Chromosome"/>
</dbReference>